<name>A0ABW4WIV6_9HYPH</name>
<comment type="similarity">
    <text evidence="1 2">Belongs to the outer membrane factor (OMF) (TC 1.B.17) family.</text>
</comment>
<comment type="subcellular location">
    <subcellularLocation>
        <location evidence="2">Cell membrane</location>
        <topology evidence="2">Lipid-anchor</topology>
    </subcellularLocation>
</comment>
<dbReference type="EMBL" id="JBHUGY010000031">
    <property type="protein sequence ID" value="MFD2055469.1"/>
    <property type="molecule type" value="Genomic_DNA"/>
</dbReference>
<sequence length="514" mass="55017">MGHDLRTIAAISGMFALAACTVGPDFVGPDPALPKRWFTNGAATAPANSAGSSAAVLEPIDPAWWQAFHDATLTSLLQRVADANLDVKTATVRLAESRFQRGAVASAQLPGLNGSARYQHQILGDVSAKGSVIGGLLGSPSGNISSAKPADLFTGGFDASWELDLWGHVRRQVEAADARVQSSEEQRRDALVSSLAETARDYIQLRGTQTLIRIANDNLKVQQDIFQLTQTRQLKGLTTSLDVESAAAQVEAIRAQLPSLQQQEAQQINAVSFLLDLPPDALRGELATGKQVVPGPAQVPAGIPSDLARRRPDIRAAEAQLHAATADIGVAVAEFYPSIQLNGSVGFDALKAGNLLTASAITTNLGPSISIPIFQGGRLKATLELRKAQQVEAAIAYHRTVLRAWHEVVDALIAYRSQRQRRARLARQVEHLRQALSLARDRYNDGVTGFTTVLDTARTLLQAEQDHAQTTTDISINLVQLYKALGGGWELTYPSAPPEPPISAKRTFKAGKPA</sequence>
<evidence type="ECO:0000313" key="5">
    <source>
        <dbReference type="Proteomes" id="UP001597349"/>
    </source>
</evidence>
<dbReference type="Pfam" id="PF02321">
    <property type="entry name" value="OEP"/>
    <property type="match status" value="2"/>
</dbReference>
<proteinExistence type="inferred from homology"/>
<organism evidence="4 5">
    <name type="scientific">Mesorhizobium calcicola</name>
    <dbReference type="NCBI Taxonomy" id="1300310"/>
    <lineage>
        <taxon>Bacteria</taxon>
        <taxon>Pseudomonadati</taxon>
        <taxon>Pseudomonadota</taxon>
        <taxon>Alphaproteobacteria</taxon>
        <taxon>Hyphomicrobiales</taxon>
        <taxon>Phyllobacteriaceae</taxon>
        <taxon>Mesorhizobium</taxon>
    </lineage>
</organism>
<keyword evidence="5" id="KW-1185">Reference proteome</keyword>
<evidence type="ECO:0000256" key="3">
    <source>
        <dbReference type="SAM" id="Coils"/>
    </source>
</evidence>
<keyword evidence="2" id="KW-0564">Palmitate</keyword>
<keyword evidence="2" id="KW-0472">Membrane</keyword>
<dbReference type="SUPFAM" id="SSF56954">
    <property type="entry name" value="Outer membrane efflux proteins (OEP)"/>
    <property type="match status" value="1"/>
</dbReference>
<dbReference type="RefSeq" id="WP_379021723.1">
    <property type="nucleotide sequence ID" value="NZ_JBHUGY010000031.1"/>
</dbReference>
<dbReference type="NCBIfam" id="TIGR01845">
    <property type="entry name" value="outer_NodT"/>
    <property type="match status" value="1"/>
</dbReference>
<keyword evidence="2" id="KW-0812">Transmembrane</keyword>
<keyword evidence="3" id="KW-0175">Coiled coil</keyword>
<dbReference type="InterPro" id="IPR010131">
    <property type="entry name" value="MdtP/NodT-like"/>
</dbReference>
<dbReference type="InterPro" id="IPR003423">
    <property type="entry name" value="OMP_efflux"/>
</dbReference>
<evidence type="ECO:0000313" key="4">
    <source>
        <dbReference type="EMBL" id="MFD2055469.1"/>
    </source>
</evidence>
<dbReference type="Gene3D" id="1.20.1600.10">
    <property type="entry name" value="Outer membrane efflux proteins (OEP)"/>
    <property type="match status" value="1"/>
</dbReference>
<dbReference type="PANTHER" id="PTHR30203:SF25">
    <property type="entry name" value="OUTER MEMBRANE PROTEIN-RELATED"/>
    <property type="match status" value="1"/>
</dbReference>
<accession>A0ABW4WIV6</accession>
<reference evidence="5" key="1">
    <citation type="journal article" date="2019" name="Int. J. Syst. Evol. Microbiol.">
        <title>The Global Catalogue of Microorganisms (GCM) 10K type strain sequencing project: providing services to taxonomists for standard genome sequencing and annotation.</title>
        <authorList>
            <consortium name="The Broad Institute Genomics Platform"/>
            <consortium name="The Broad Institute Genome Sequencing Center for Infectious Disease"/>
            <person name="Wu L."/>
            <person name="Ma J."/>
        </authorList>
    </citation>
    <scope>NUCLEOTIDE SEQUENCE [LARGE SCALE GENOMIC DNA]</scope>
    <source>
        <strain evidence="5">CGMCC 1.16226</strain>
    </source>
</reference>
<dbReference type="Proteomes" id="UP001597349">
    <property type="component" value="Unassembled WGS sequence"/>
</dbReference>
<dbReference type="PANTHER" id="PTHR30203">
    <property type="entry name" value="OUTER MEMBRANE CATION EFFLUX PROTEIN"/>
    <property type="match status" value="1"/>
</dbReference>
<evidence type="ECO:0000256" key="1">
    <source>
        <dbReference type="ARBA" id="ARBA00007613"/>
    </source>
</evidence>
<keyword evidence="2" id="KW-1134">Transmembrane beta strand</keyword>
<keyword evidence="2" id="KW-0449">Lipoprotein</keyword>
<evidence type="ECO:0000256" key="2">
    <source>
        <dbReference type="RuleBase" id="RU362097"/>
    </source>
</evidence>
<feature type="coiled-coil region" evidence="3">
    <location>
        <begin position="415"/>
        <end position="442"/>
    </location>
</feature>
<comment type="caution">
    <text evidence="4">The sequence shown here is derived from an EMBL/GenBank/DDBJ whole genome shotgun (WGS) entry which is preliminary data.</text>
</comment>
<protein>
    <submittedName>
        <fullName evidence="4">Efflux transporter outer membrane subunit</fullName>
    </submittedName>
</protein>
<gene>
    <name evidence="4" type="ORF">ACFSQT_21115</name>
</gene>
<dbReference type="Gene3D" id="2.20.200.10">
    <property type="entry name" value="Outer membrane efflux proteins (OEP)"/>
    <property type="match status" value="1"/>
</dbReference>